<name>A0AB39U7S9_9BIFI</name>
<evidence type="ECO:0000313" key="2">
    <source>
        <dbReference type="EMBL" id="XDS44930.1"/>
    </source>
</evidence>
<keyword evidence="1" id="KW-1133">Transmembrane helix</keyword>
<feature type="transmembrane region" description="Helical" evidence="1">
    <location>
        <begin position="6"/>
        <end position="32"/>
    </location>
</feature>
<dbReference type="EMBL" id="CP129674">
    <property type="protein sequence ID" value="XDS44930.1"/>
    <property type="molecule type" value="Genomic_DNA"/>
</dbReference>
<keyword evidence="1" id="KW-0472">Membrane</keyword>
<keyword evidence="1" id="KW-0812">Transmembrane</keyword>
<proteinExistence type="predicted"/>
<protein>
    <submittedName>
        <fullName evidence="2">Uncharacterized protein</fullName>
    </submittedName>
</protein>
<dbReference type="KEGG" id="baqk:QN215_02020"/>
<accession>A0AB39U7S9</accession>
<gene>
    <name evidence="2" type="ORF">QN215_02020</name>
</gene>
<reference evidence="2" key="1">
    <citation type="submission" date="2023-07" db="EMBL/GenBank/DDBJ databases">
        <title>Bifidobacterium aquikefiriaerophilum sp. nov. and Bifidobacterium eccum sp. nov., isolated from water kefir.</title>
        <authorList>
            <person name="Breselge S."/>
            <person name="Bellassi P."/>
            <person name="Barcenilla C."/>
            <person name="Alvarez-Ordonez A."/>
            <person name="Morelli L."/>
            <person name="Cotter P.D."/>
        </authorList>
    </citation>
    <scope>NUCLEOTIDE SEQUENCE</scope>
    <source>
        <strain evidence="2">WK041_4_12</strain>
    </source>
</reference>
<organism evidence="2">
    <name type="scientific">Bifidobacterium aquikefiricola</name>
    <dbReference type="NCBI Taxonomy" id="3059038"/>
    <lineage>
        <taxon>Bacteria</taxon>
        <taxon>Bacillati</taxon>
        <taxon>Actinomycetota</taxon>
        <taxon>Actinomycetes</taxon>
        <taxon>Bifidobacteriales</taxon>
        <taxon>Bifidobacteriaceae</taxon>
        <taxon>Bifidobacterium</taxon>
    </lineage>
</organism>
<dbReference type="AlphaFoldDB" id="A0AB39U7S9"/>
<evidence type="ECO:0000256" key="1">
    <source>
        <dbReference type="SAM" id="Phobius"/>
    </source>
</evidence>
<sequence>MNDWVWCFAVVVSALFFIAMVVITICQWVIYYRIEKTTLKQRKVATFRKHDEPEVNE</sequence>
<dbReference type="RefSeq" id="WP_369344478.1">
    <property type="nucleotide sequence ID" value="NZ_CP129674.1"/>
</dbReference>